<dbReference type="KEGG" id="paur:FGL86_16475"/>
<organism evidence="1 2">
    <name type="scientific">Pistricoccus aurantiacus</name>
    <dbReference type="NCBI Taxonomy" id="1883414"/>
    <lineage>
        <taxon>Bacteria</taxon>
        <taxon>Pseudomonadati</taxon>
        <taxon>Pseudomonadota</taxon>
        <taxon>Gammaproteobacteria</taxon>
        <taxon>Oceanospirillales</taxon>
        <taxon>Halomonadaceae</taxon>
        <taxon>Pistricoccus</taxon>
    </lineage>
</organism>
<evidence type="ECO:0000313" key="2">
    <source>
        <dbReference type="Proteomes" id="UP000321272"/>
    </source>
</evidence>
<dbReference type="InterPro" id="IPR049457">
    <property type="entry name" value="Emfourin"/>
</dbReference>
<dbReference type="EMBL" id="CP042382">
    <property type="protein sequence ID" value="QEA40514.1"/>
    <property type="molecule type" value="Genomic_DNA"/>
</dbReference>
<sequence length="116" mass="12862">MSNPDRASKIPPPLTPATVVCLSREGGIAHFPGLAKPRRIVCARLDDAQREDLQRLLATAQQHQEPISSESADRRVIKVLIELKDSGETVWSLQLAEDQAPQELLELWKQIGSNDT</sequence>
<dbReference type="OrthoDB" id="8658956at2"/>
<reference evidence="1 2" key="1">
    <citation type="submission" date="2019-06" db="EMBL/GenBank/DDBJ databases">
        <title>Genome analyses of bacteria isolated from kimchi.</title>
        <authorList>
            <person name="Lee S."/>
            <person name="Ahn S."/>
            <person name="Roh S."/>
        </authorList>
    </citation>
    <scope>NUCLEOTIDE SEQUENCE [LARGE SCALE GENOMIC DNA]</scope>
    <source>
        <strain evidence="1 2">CBA4606</strain>
    </source>
</reference>
<protein>
    <submittedName>
        <fullName evidence="1">Uncharacterized protein</fullName>
    </submittedName>
</protein>
<keyword evidence="2" id="KW-1185">Reference proteome</keyword>
<dbReference type="Proteomes" id="UP000321272">
    <property type="component" value="Chromosome"/>
</dbReference>
<dbReference type="Pfam" id="PF20242">
    <property type="entry name" value="Emfourin"/>
    <property type="match status" value="1"/>
</dbReference>
<evidence type="ECO:0000313" key="1">
    <source>
        <dbReference type="EMBL" id="QEA40514.1"/>
    </source>
</evidence>
<name>A0A5B8SWN6_9GAMM</name>
<gene>
    <name evidence="1" type="ORF">FGL86_16475</name>
</gene>
<dbReference type="RefSeq" id="WP_147185781.1">
    <property type="nucleotide sequence ID" value="NZ_CP042382.1"/>
</dbReference>
<proteinExistence type="predicted"/>
<accession>A0A5B8SWN6</accession>
<dbReference type="AlphaFoldDB" id="A0A5B8SWN6"/>